<reference evidence="1 2" key="1">
    <citation type="journal article" date="2016" name="Sci. Rep.">
        <title>Metabolic traits of an uncultured archaeal lineage -MSBL1- from brine pools of the Red Sea.</title>
        <authorList>
            <person name="Mwirichia R."/>
            <person name="Alam I."/>
            <person name="Rashid M."/>
            <person name="Vinu M."/>
            <person name="Ba-Alawi W."/>
            <person name="Anthony Kamau A."/>
            <person name="Kamanda Ngugi D."/>
            <person name="Goker M."/>
            <person name="Klenk H.P."/>
            <person name="Bajic V."/>
            <person name="Stingl U."/>
        </authorList>
    </citation>
    <scope>NUCLEOTIDE SEQUENCE [LARGE SCALE GENOMIC DNA]</scope>
    <source>
        <strain evidence="1">SCGC-AAA259B11</strain>
    </source>
</reference>
<name>A0A133U2U6_9EURY</name>
<protein>
    <recommendedName>
        <fullName evidence="3">Transposase</fullName>
    </recommendedName>
</protein>
<feature type="non-terminal residue" evidence="1">
    <location>
        <position position="1"/>
    </location>
</feature>
<sequence length="98" mass="11536">SDLDPSKTVEKYKELKDVERAFDELKNMLNLRPVYHSTDAGVKGHVFVCILALLLRRLMEKETGESFESVFEELKVNVIDREGEKIFQRNRFFLETKK</sequence>
<organism evidence="1 2">
    <name type="scientific">candidate division MSBL1 archaeon SCGC-AAA259B11</name>
    <dbReference type="NCBI Taxonomy" id="1698260"/>
    <lineage>
        <taxon>Archaea</taxon>
        <taxon>Methanobacteriati</taxon>
        <taxon>Methanobacteriota</taxon>
        <taxon>candidate division MSBL1</taxon>
    </lineage>
</organism>
<proteinExistence type="predicted"/>
<keyword evidence="2" id="KW-1185">Reference proteome</keyword>
<evidence type="ECO:0008006" key="3">
    <source>
        <dbReference type="Google" id="ProtNLM"/>
    </source>
</evidence>
<dbReference type="Proteomes" id="UP000070184">
    <property type="component" value="Unassembled WGS sequence"/>
</dbReference>
<evidence type="ECO:0000313" key="1">
    <source>
        <dbReference type="EMBL" id="KXA88510.1"/>
    </source>
</evidence>
<gene>
    <name evidence="1" type="ORF">AKJ61_04750</name>
</gene>
<accession>A0A133U2U6</accession>
<evidence type="ECO:0000313" key="2">
    <source>
        <dbReference type="Proteomes" id="UP000070184"/>
    </source>
</evidence>
<dbReference type="EMBL" id="LHXK01000111">
    <property type="protein sequence ID" value="KXA88510.1"/>
    <property type="molecule type" value="Genomic_DNA"/>
</dbReference>
<dbReference type="AlphaFoldDB" id="A0A133U2U6"/>
<comment type="caution">
    <text evidence="1">The sequence shown here is derived from an EMBL/GenBank/DDBJ whole genome shotgun (WGS) entry which is preliminary data.</text>
</comment>